<dbReference type="GO" id="GO:0019433">
    <property type="term" value="P:triglyceride catabolic process"/>
    <property type="evidence" value="ECO:0007669"/>
    <property type="project" value="TreeGrafter"/>
</dbReference>
<feature type="disulfide bond" evidence="1">
    <location>
        <begin position="65"/>
        <end position="90"/>
    </location>
</feature>
<dbReference type="RefSeq" id="WP_123225578.1">
    <property type="nucleotide sequence ID" value="NZ_RJSE01000001.1"/>
</dbReference>
<dbReference type="Gene3D" id="3.40.50.1110">
    <property type="entry name" value="SGNH hydrolase"/>
    <property type="match status" value="1"/>
</dbReference>
<name>A0A3N0CT75_9ACTN</name>
<dbReference type="PANTHER" id="PTHR37981:SF1">
    <property type="entry name" value="SGNH HYDROLASE-TYPE ESTERASE DOMAIN-CONTAINING PROTEIN"/>
    <property type="match status" value="1"/>
</dbReference>
<dbReference type="PROSITE" id="PS51257">
    <property type="entry name" value="PROKAR_LIPOPROTEIN"/>
    <property type="match status" value="1"/>
</dbReference>
<dbReference type="Proteomes" id="UP000267128">
    <property type="component" value="Unassembled WGS sequence"/>
</dbReference>
<feature type="domain" description="SGNH hydrolase-type esterase" evidence="2">
    <location>
        <begin position="46"/>
        <end position="274"/>
    </location>
</feature>
<sequence length="290" mass="30143">MSRRVRRAAGLPLLVALLILSGCGAGGFGGGGDREEPKTSISNYVALGDGFAAGPYLGKVTDANCLRTANNYPVQVAKAIGANTVTDVSCTGAGTRALAHKYKAAATKKELPAQIDAVTSDTDLVTLGIGITDRDLINVMFRMCLELPCGPDEVLPKPVQTQLKLYGEDLTSAVRTLQDKAPKAYIVLVGYPQIVATGDSCAKLPKVSAAQLDAATLVLKAVNDTLRSAAQQTGSAYVNVAAISANHSACSDDPWVNGFKSVKGKSKAYHPRAAEQAAVAAAIADQVRSR</sequence>
<keyword evidence="1" id="KW-1015">Disulfide bond</keyword>
<keyword evidence="3" id="KW-0378">Hydrolase</keyword>
<dbReference type="SUPFAM" id="SSF52266">
    <property type="entry name" value="SGNH hydrolase"/>
    <property type="match status" value="1"/>
</dbReference>
<proteinExistence type="predicted"/>
<evidence type="ECO:0000256" key="1">
    <source>
        <dbReference type="PIRSR" id="PIRSR637460-2"/>
    </source>
</evidence>
<dbReference type="GO" id="GO:0004806">
    <property type="term" value="F:triacylglycerol lipase activity"/>
    <property type="evidence" value="ECO:0007669"/>
    <property type="project" value="TreeGrafter"/>
</dbReference>
<evidence type="ECO:0000313" key="3">
    <source>
        <dbReference type="EMBL" id="RNL66133.1"/>
    </source>
</evidence>
<dbReference type="InterPro" id="IPR037460">
    <property type="entry name" value="SEST-like"/>
</dbReference>
<evidence type="ECO:0000259" key="2">
    <source>
        <dbReference type="Pfam" id="PF13472"/>
    </source>
</evidence>
<dbReference type="Pfam" id="PF13472">
    <property type="entry name" value="Lipase_GDSL_2"/>
    <property type="match status" value="1"/>
</dbReference>
<dbReference type="OrthoDB" id="5503950at2"/>
<comment type="caution">
    <text evidence="3">The sequence shown here is derived from an EMBL/GenBank/DDBJ whole genome shotgun (WGS) entry which is preliminary data.</text>
</comment>
<dbReference type="InterPro" id="IPR036514">
    <property type="entry name" value="SGNH_hydro_sf"/>
</dbReference>
<keyword evidence="4" id="KW-1185">Reference proteome</keyword>
<reference evidence="3 4" key="1">
    <citation type="submission" date="2018-11" db="EMBL/GenBank/DDBJ databases">
        <authorList>
            <person name="Li F."/>
        </authorList>
    </citation>
    <scope>NUCLEOTIDE SEQUENCE [LARGE SCALE GENOMIC DNA]</scope>
    <source>
        <strain evidence="3 4">Gsoil 097</strain>
    </source>
</reference>
<accession>A0A3N0CT75</accession>
<dbReference type="AlphaFoldDB" id="A0A3N0CT75"/>
<protein>
    <submittedName>
        <fullName evidence="3">SGNH/GDSL hydrolase family protein</fullName>
    </submittedName>
</protein>
<evidence type="ECO:0000313" key="4">
    <source>
        <dbReference type="Proteomes" id="UP000267128"/>
    </source>
</evidence>
<dbReference type="InterPro" id="IPR013830">
    <property type="entry name" value="SGNH_hydro"/>
</dbReference>
<dbReference type="PANTHER" id="PTHR37981">
    <property type="entry name" value="LIPASE 2"/>
    <property type="match status" value="1"/>
</dbReference>
<feature type="disulfide bond" evidence="1">
    <location>
        <begin position="201"/>
        <end position="250"/>
    </location>
</feature>
<dbReference type="EMBL" id="RJSE01000001">
    <property type="protein sequence ID" value="RNL66133.1"/>
    <property type="molecule type" value="Genomic_DNA"/>
</dbReference>
<organism evidence="3 4">
    <name type="scientific">Nocardioides marmoriginsengisoli</name>
    <dbReference type="NCBI Taxonomy" id="661483"/>
    <lineage>
        <taxon>Bacteria</taxon>
        <taxon>Bacillati</taxon>
        <taxon>Actinomycetota</taxon>
        <taxon>Actinomycetes</taxon>
        <taxon>Propionibacteriales</taxon>
        <taxon>Nocardioidaceae</taxon>
        <taxon>Nocardioides</taxon>
    </lineage>
</organism>
<gene>
    <name evidence="3" type="ORF">EFK50_00435</name>
</gene>
<dbReference type="CDD" id="cd01823">
    <property type="entry name" value="SEST_like"/>
    <property type="match status" value="1"/>
</dbReference>